<dbReference type="Pfam" id="PF10263">
    <property type="entry name" value="SprT-like"/>
    <property type="match status" value="1"/>
</dbReference>
<evidence type="ECO:0000259" key="1">
    <source>
        <dbReference type="Pfam" id="PF10263"/>
    </source>
</evidence>
<proteinExistence type="predicted"/>
<organism evidence="2">
    <name type="scientific">Ackermannviridae sp</name>
    <dbReference type="NCBI Taxonomy" id="2831612"/>
    <lineage>
        <taxon>Viruses</taxon>
        <taxon>Duplodnaviria</taxon>
        <taxon>Heunggongvirae</taxon>
        <taxon>Uroviricota</taxon>
        <taxon>Caudoviricetes</taxon>
        <taxon>Pantevenvirales</taxon>
        <taxon>Ackermannviridae</taxon>
    </lineage>
</organism>
<protein>
    <submittedName>
        <fullName evidence="2">SprT-like family</fullName>
    </submittedName>
</protein>
<dbReference type="EMBL" id="BK035277">
    <property type="protein sequence ID" value="DAG90702.1"/>
    <property type="molecule type" value="Genomic_DNA"/>
</dbReference>
<name>A0A8S5VL45_9CAUD</name>
<sequence length="93" mass="10533">MVDSVKICGIPHKITLHEDSFDMTTHFGQINYGSCEIKLNKNLPKDAMEETLVHEILHGIFVHLGYDDEASNEQFVQALANAINQTFTLREES</sequence>
<dbReference type="InterPro" id="IPR006640">
    <property type="entry name" value="SprT-like_domain"/>
</dbReference>
<dbReference type="GO" id="GO:0006950">
    <property type="term" value="P:response to stress"/>
    <property type="evidence" value="ECO:0007669"/>
    <property type="project" value="UniProtKB-ARBA"/>
</dbReference>
<reference evidence="2" key="1">
    <citation type="journal article" date="2021" name="Proc. Natl. Acad. Sci. U.S.A.">
        <title>A Catalog of Tens of Thousands of Viruses from Human Metagenomes Reveals Hidden Associations with Chronic Diseases.</title>
        <authorList>
            <person name="Tisza M.J."/>
            <person name="Buck C.B."/>
        </authorList>
    </citation>
    <scope>NUCLEOTIDE SEQUENCE</scope>
    <source>
        <strain evidence="2">Ct0Ba24</strain>
    </source>
</reference>
<feature type="domain" description="SprT-like" evidence="1">
    <location>
        <begin position="22"/>
        <end position="86"/>
    </location>
</feature>
<accession>A0A8S5VL45</accession>
<evidence type="ECO:0000313" key="2">
    <source>
        <dbReference type="EMBL" id="DAG90702.1"/>
    </source>
</evidence>